<evidence type="ECO:0000256" key="1">
    <source>
        <dbReference type="SAM" id="SignalP"/>
    </source>
</evidence>
<organism evidence="3 4">
    <name type="scientific">Persicitalea jodogahamensis</name>
    <dbReference type="NCBI Taxonomy" id="402147"/>
    <lineage>
        <taxon>Bacteria</taxon>
        <taxon>Pseudomonadati</taxon>
        <taxon>Bacteroidota</taxon>
        <taxon>Cytophagia</taxon>
        <taxon>Cytophagales</taxon>
        <taxon>Spirosomataceae</taxon>
        <taxon>Persicitalea</taxon>
    </lineage>
</organism>
<proteinExistence type="predicted"/>
<dbReference type="RefSeq" id="WP_189563412.1">
    <property type="nucleotide sequence ID" value="NZ_BMXF01000001.1"/>
</dbReference>
<evidence type="ECO:0000259" key="2">
    <source>
        <dbReference type="Pfam" id="PF13568"/>
    </source>
</evidence>
<dbReference type="EMBL" id="BMXF01000001">
    <property type="protein sequence ID" value="GHB59817.1"/>
    <property type="molecule type" value="Genomic_DNA"/>
</dbReference>
<feature type="signal peptide" evidence="1">
    <location>
        <begin position="1"/>
        <end position="17"/>
    </location>
</feature>
<reference evidence="3 4" key="1">
    <citation type="journal article" date="2014" name="Int. J. Syst. Evol. Microbiol.">
        <title>Complete genome sequence of Corynebacterium casei LMG S-19264T (=DSM 44701T), isolated from a smear-ripened cheese.</title>
        <authorList>
            <consortium name="US DOE Joint Genome Institute (JGI-PGF)"/>
            <person name="Walter F."/>
            <person name="Albersmeier A."/>
            <person name="Kalinowski J."/>
            <person name="Ruckert C."/>
        </authorList>
    </citation>
    <scope>NUCLEOTIDE SEQUENCE [LARGE SCALE GENOMIC DNA]</scope>
    <source>
        <strain evidence="3 4">KCTC 12866</strain>
    </source>
</reference>
<accession>A0A8J3D2P3</accession>
<sequence length="248" mass="27402">MKKYLTILALILTAAFADSSLAQKTEVYISANSGLFSFTGPSASRTSQINTDYFLSAPLAREVTGYTNSVLGKLSGLSYGISSHIQRVSRGNFISGIGLSYEDLRSKVLIDKVIVTNNIAPIPENAVGKTILSNRFVNISPYLGYRIKRDQISLDLAAGFDLGYLLRSYEEGKAETVSDRVATTSLEREWGINLDVRPKLQATVQYQRTGVFASYARGLSNYYNEYDGGDFKATSQMTRFGITYRVTR</sequence>
<evidence type="ECO:0000313" key="3">
    <source>
        <dbReference type="EMBL" id="GHB59817.1"/>
    </source>
</evidence>
<dbReference type="Proteomes" id="UP000598271">
    <property type="component" value="Unassembled WGS sequence"/>
</dbReference>
<protein>
    <recommendedName>
        <fullName evidence="2">Outer membrane protein beta-barrel domain-containing protein</fullName>
    </recommendedName>
</protein>
<keyword evidence="4" id="KW-1185">Reference proteome</keyword>
<dbReference type="InterPro" id="IPR025665">
    <property type="entry name" value="Beta-barrel_OMP_2"/>
</dbReference>
<dbReference type="AlphaFoldDB" id="A0A8J3D2P3"/>
<comment type="caution">
    <text evidence="3">The sequence shown here is derived from an EMBL/GenBank/DDBJ whole genome shotgun (WGS) entry which is preliminary data.</text>
</comment>
<keyword evidence="1" id="KW-0732">Signal</keyword>
<feature type="chain" id="PRO_5035269629" description="Outer membrane protein beta-barrel domain-containing protein" evidence="1">
    <location>
        <begin position="18"/>
        <end position="248"/>
    </location>
</feature>
<gene>
    <name evidence="3" type="ORF">GCM10007390_11910</name>
</gene>
<name>A0A8J3D2P3_9BACT</name>
<dbReference type="Pfam" id="PF13568">
    <property type="entry name" value="OMP_b-brl_2"/>
    <property type="match status" value="1"/>
</dbReference>
<feature type="domain" description="Outer membrane protein beta-barrel" evidence="2">
    <location>
        <begin position="126"/>
        <end position="222"/>
    </location>
</feature>
<evidence type="ECO:0000313" key="4">
    <source>
        <dbReference type="Proteomes" id="UP000598271"/>
    </source>
</evidence>